<proteinExistence type="predicted"/>
<dbReference type="HOGENOM" id="CLU_2159231_0_0_1"/>
<organism evidence="1 2">
    <name type="scientific">Paxillus rubicundulus Ve08.2h10</name>
    <dbReference type="NCBI Taxonomy" id="930991"/>
    <lineage>
        <taxon>Eukaryota</taxon>
        <taxon>Fungi</taxon>
        <taxon>Dikarya</taxon>
        <taxon>Basidiomycota</taxon>
        <taxon>Agaricomycotina</taxon>
        <taxon>Agaricomycetes</taxon>
        <taxon>Agaricomycetidae</taxon>
        <taxon>Boletales</taxon>
        <taxon>Paxilineae</taxon>
        <taxon>Paxillaceae</taxon>
        <taxon>Paxillus</taxon>
    </lineage>
</organism>
<dbReference type="Proteomes" id="UP000054538">
    <property type="component" value="Unassembled WGS sequence"/>
</dbReference>
<name>A0A0D0D2A1_9AGAM</name>
<keyword evidence="2" id="KW-1185">Reference proteome</keyword>
<reference evidence="1 2" key="1">
    <citation type="submission" date="2014-04" db="EMBL/GenBank/DDBJ databases">
        <authorList>
            <consortium name="DOE Joint Genome Institute"/>
            <person name="Kuo A."/>
            <person name="Kohler A."/>
            <person name="Jargeat P."/>
            <person name="Nagy L.G."/>
            <person name="Floudas D."/>
            <person name="Copeland A."/>
            <person name="Barry K.W."/>
            <person name="Cichocki N."/>
            <person name="Veneault-Fourrey C."/>
            <person name="LaButti K."/>
            <person name="Lindquist E.A."/>
            <person name="Lipzen A."/>
            <person name="Lundell T."/>
            <person name="Morin E."/>
            <person name="Murat C."/>
            <person name="Sun H."/>
            <person name="Tunlid A."/>
            <person name="Henrissat B."/>
            <person name="Grigoriev I.V."/>
            <person name="Hibbett D.S."/>
            <person name="Martin F."/>
            <person name="Nordberg H.P."/>
            <person name="Cantor M.N."/>
            <person name="Hua S.X."/>
        </authorList>
    </citation>
    <scope>NUCLEOTIDE SEQUENCE [LARGE SCALE GENOMIC DNA]</scope>
    <source>
        <strain evidence="1 2">Ve08.2h10</strain>
    </source>
</reference>
<accession>A0A0D0D2A1</accession>
<dbReference type="OrthoDB" id="10445260at2759"/>
<dbReference type="EMBL" id="KN825665">
    <property type="protein sequence ID" value="KIK82188.1"/>
    <property type="molecule type" value="Genomic_DNA"/>
</dbReference>
<evidence type="ECO:0000313" key="2">
    <source>
        <dbReference type="Proteomes" id="UP000054538"/>
    </source>
</evidence>
<gene>
    <name evidence="1" type="ORF">PAXRUDRAFT_726229</name>
</gene>
<reference evidence="2" key="2">
    <citation type="submission" date="2015-01" db="EMBL/GenBank/DDBJ databases">
        <title>Evolutionary Origins and Diversification of the Mycorrhizal Mutualists.</title>
        <authorList>
            <consortium name="DOE Joint Genome Institute"/>
            <consortium name="Mycorrhizal Genomics Consortium"/>
            <person name="Kohler A."/>
            <person name="Kuo A."/>
            <person name="Nagy L.G."/>
            <person name="Floudas D."/>
            <person name="Copeland A."/>
            <person name="Barry K.W."/>
            <person name="Cichocki N."/>
            <person name="Veneault-Fourrey C."/>
            <person name="LaButti K."/>
            <person name="Lindquist E.A."/>
            <person name="Lipzen A."/>
            <person name="Lundell T."/>
            <person name="Morin E."/>
            <person name="Murat C."/>
            <person name="Riley R."/>
            <person name="Ohm R."/>
            <person name="Sun H."/>
            <person name="Tunlid A."/>
            <person name="Henrissat B."/>
            <person name="Grigoriev I.V."/>
            <person name="Hibbett D.S."/>
            <person name="Martin F."/>
        </authorList>
    </citation>
    <scope>NUCLEOTIDE SEQUENCE [LARGE SCALE GENOMIC DNA]</scope>
    <source>
        <strain evidence="2">Ve08.2h10</strain>
    </source>
</reference>
<sequence length="111" mass="12789">MRVCRSNTRQVVYNFQEKCSCSFASQGYNVPNNNPCSSRIPLLRVPTRKGKEYRPPMIPKRYEERTRVLGVIVATCMTFGCDSRRPSCTSSTAVCRLLCYHDEKSRNMAQR</sequence>
<protein>
    <submittedName>
        <fullName evidence="1">Uncharacterized protein</fullName>
    </submittedName>
</protein>
<dbReference type="InParanoid" id="A0A0D0D2A1"/>
<dbReference type="AlphaFoldDB" id="A0A0D0D2A1"/>
<evidence type="ECO:0000313" key="1">
    <source>
        <dbReference type="EMBL" id="KIK82188.1"/>
    </source>
</evidence>